<accession>A1ZGI4</accession>
<feature type="domain" description="DinB-like" evidence="1">
    <location>
        <begin position="18"/>
        <end position="165"/>
    </location>
</feature>
<protein>
    <recommendedName>
        <fullName evidence="1">DinB-like domain-containing protein</fullName>
    </recommendedName>
</protein>
<dbReference type="InterPro" id="IPR034660">
    <property type="entry name" value="DinB/YfiT-like"/>
</dbReference>
<dbReference type="EMBL" id="AAWS01000006">
    <property type="protein sequence ID" value="EAY30601.1"/>
    <property type="molecule type" value="Genomic_DNA"/>
</dbReference>
<evidence type="ECO:0000259" key="1">
    <source>
        <dbReference type="Pfam" id="PF12867"/>
    </source>
</evidence>
<sequence length="185" mass="21941">MNTTQETQKKLNELFSYYVQELDRYTDEQFVYKETESTWSLAQMYQHIYTASTFFMYNINNCLQHKKGSLEGKKTQMGEMLYKHGGFPKQKIKQPKEWTSGAPEVKPRNECKQQWTTLLKQLQGLATAIADDSDHYKVKHVIFGMLNSLEWYQQIEMHTRHHLHQKKELEAFANISVNEFAYKIS</sequence>
<evidence type="ECO:0000313" key="2">
    <source>
        <dbReference type="EMBL" id="EAY30601.1"/>
    </source>
</evidence>
<dbReference type="OrthoDB" id="1495892at2"/>
<dbReference type="InterPro" id="IPR024775">
    <property type="entry name" value="DinB-like"/>
</dbReference>
<dbReference type="RefSeq" id="WP_002694899.1">
    <property type="nucleotide sequence ID" value="NZ_AAWS01000006.1"/>
</dbReference>
<dbReference type="eggNOG" id="ENOG5032WP2">
    <property type="taxonomic scope" value="Bacteria"/>
</dbReference>
<name>A1ZGI4_MICM2</name>
<dbReference type="AlphaFoldDB" id="A1ZGI4"/>
<dbReference type="Pfam" id="PF12867">
    <property type="entry name" value="DinB_2"/>
    <property type="match status" value="1"/>
</dbReference>
<comment type="caution">
    <text evidence="2">The sequence shown here is derived from an EMBL/GenBank/DDBJ whole genome shotgun (WGS) entry which is preliminary data.</text>
</comment>
<reference evidence="2 3" key="1">
    <citation type="submission" date="2007-01" db="EMBL/GenBank/DDBJ databases">
        <authorList>
            <person name="Haygood M."/>
            <person name="Podell S."/>
            <person name="Anderson C."/>
            <person name="Hopkinson B."/>
            <person name="Roe K."/>
            <person name="Barbeau K."/>
            <person name="Gaasterland T."/>
            <person name="Ferriera S."/>
            <person name="Johnson J."/>
            <person name="Kravitz S."/>
            <person name="Beeson K."/>
            <person name="Sutton G."/>
            <person name="Rogers Y.-H."/>
            <person name="Friedman R."/>
            <person name="Frazier M."/>
            <person name="Venter J.C."/>
        </authorList>
    </citation>
    <scope>NUCLEOTIDE SEQUENCE [LARGE SCALE GENOMIC DNA]</scope>
    <source>
        <strain evidence="2 3">ATCC 23134</strain>
    </source>
</reference>
<keyword evidence="3" id="KW-1185">Reference proteome</keyword>
<dbReference type="Proteomes" id="UP000004095">
    <property type="component" value="Unassembled WGS sequence"/>
</dbReference>
<proteinExistence type="predicted"/>
<dbReference type="Gene3D" id="1.20.120.450">
    <property type="entry name" value="dinb family like domain"/>
    <property type="match status" value="1"/>
</dbReference>
<evidence type="ECO:0000313" key="3">
    <source>
        <dbReference type="Proteomes" id="UP000004095"/>
    </source>
</evidence>
<gene>
    <name evidence="2" type="ORF">M23134_03239</name>
</gene>
<organism evidence="2 3">
    <name type="scientific">Microscilla marina ATCC 23134</name>
    <dbReference type="NCBI Taxonomy" id="313606"/>
    <lineage>
        <taxon>Bacteria</taxon>
        <taxon>Pseudomonadati</taxon>
        <taxon>Bacteroidota</taxon>
        <taxon>Cytophagia</taxon>
        <taxon>Cytophagales</taxon>
        <taxon>Microscillaceae</taxon>
        <taxon>Microscilla</taxon>
    </lineage>
</organism>
<dbReference type="SUPFAM" id="SSF109854">
    <property type="entry name" value="DinB/YfiT-like putative metalloenzymes"/>
    <property type="match status" value="1"/>
</dbReference>